<sequence>MADIYTSYHALLQHHSRQKYRLMAHHYEGYRELGRYLAQAHDQPLDNVVQHYRERFEYHMAFPATRKSHTNVLQHIFGYLKREIDSASKRDILASIEAYRLGQTSLDVPLTLLDRYIQRFGSDYIRQQSYLNPGLHESDTRSHT</sequence>
<proteinExistence type="predicted"/>
<dbReference type="AlphaFoldDB" id="A0A7W1WW80"/>
<evidence type="ECO:0000313" key="3">
    <source>
        <dbReference type="Proteomes" id="UP000538931"/>
    </source>
</evidence>
<keyword evidence="3" id="KW-1185">Reference proteome</keyword>
<dbReference type="InterPro" id="IPR013560">
    <property type="entry name" value="DUF1722"/>
</dbReference>
<dbReference type="PANTHER" id="PTHR30087">
    <property type="entry name" value="INNER MEMBRANE PROTEIN"/>
    <property type="match status" value="1"/>
</dbReference>
<organism evidence="2 3">
    <name type="scientific">Marinobacterium marinum</name>
    <dbReference type="NCBI Taxonomy" id="2756129"/>
    <lineage>
        <taxon>Bacteria</taxon>
        <taxon>Pseudomonadati</taxon>
        <taxon>Pseudomonadota</taxon>
        <taxon>Gammaproteobacteria</taxon>
        <taxon>Oceanospirillales</taxon>
        <taxon>Oceanospirillaceae</taxon>
        <taxon>Marinobacterium</taxon>
    </lineage>
</organism>
<gene>
    <name evidence="2" type="ORF">H1S06_02910</name>
</gene>
<reference evidence="2 3" key="1">
    <citation type="submission" date="2020-07" db="EMBL/GenBank/DDBJ databases">
        <title>Bacterium isolated from marien macroalgae.</title>
        <authorList>
            <person name="Zhu K."/>
            <person name="Lu D."/>
            <person name="Du Z."/>
        </authorList>
    </citation>
    <scope>NUCLEOTIDE SEQUENCE [LARGE SCALE GENOMIC DNA]</scope>
    <source>
        <strain evidence="2 3">3-1745</strain>
    </source>
</reference>
<dbReference type="Proteomes" id="UP000538931">
    <property type="component" value="Unassembled WGS sequence"/>
</dbReference>
<protein>
    <submittedName>
        <fullName evidence="2">YbgA family protein</fullName>
    </submittedName>
</protein>
<evidence type="ECO:0000259" key="1">
    <source>
        <dbReference type="Pfam" id="PF08349"/>
    </source>
</evidence>
<dbReference type="Pfam" id="PF08349">
    <property type="entry name" value="DUF1722"/>
    <property type="match status" value="1"/>
</dbReference>
<comment type="caution">
    <text evidence="2">The sequence shown here is derived from an EMBL/GenBank/DDBJ whole genome shotgun (WGS) entry which is preliminary data.</text>
</comment>
<evidence type="ECO:0000313" key="2">
    <source>
        <dbReference type="EMBL" id="MBA4501317.1"/>
    </source>
</evidence>
<name>A0A7W1WW80_9GAMM</name>
<accession>A0A7W1WW80</accession>
<dbReference type="EMBL" id="JACEMT010000033">
    <property type="protein sequence ID" value="MBA4501317.1"/>
    <property type="molecule type" value="Genomic_DNA"/>
</dbReference>
<dbReference type="RefSeq" id="WP_181737022.1">
    <property type="nucleotide sequence ID" value="NZ_JACEMT010000033.1"/>
</dbReference>
<feature type="domain" description="DUF1722" evidence="1">
    <location>
        <begin position="19"/>
        <end position="133"/>
    </location>
</feature>
<dbReference type="PANTHER" id="PTHR30087:SF0">
    <property type="entry name" value="INNER MEMBRANE PROTEIN"/>
    <property type="match status" value="1"/>
</dbReference>